<feature type="domain" description="SF3 helicase" evidence="40">
    <location>
        <begin position="1217"/>
        <end position="1380"/>
    </location>
</feature>
<dbReference type="Pfam" id="PF00910">
    <property type="entry name" value="RNA_helicase"/>
    <property type="match status" value="1"/>
</dbReference>
<keyword evidence="23" id="KW-0788">Thiol protease</keyword>
<evidence type="ECO:0000313" key="42">
    <source>
        <dbReference type="EMBL" id="AJI43724.1"/>
    </source>
</evidence>
<dbReference type="GO" id="GO:0005524">
    <property type="term" value="F:ATP binding"/>
    <property type="evidence" value="ECO:0007669"/>
    <property type="project" value="UniProtKB-KW"/>
</dbReference>
<keyword evidence="25" id="KW-0946">Virion</keyword>
<evidence type="ECO:0000256" key="3">
    <source>
        <dbReference type="ARBA" id="ARBA00004307"/>
    </source>
</evidence>
<keyword evidence="12" id="KW-1048">Host nucleus</keyword>
<comment type="function">
    <text evidence="36">Replicates the genomic and antigenomic RNAs by recognizing replications specific signals. Performs VPg uridylylation.</text>
</comment>
<keyword evidence="32" id="KW-0449">Lipoprotein</keyword>
<dbReference type="InterPro" id="IPR004004">
    <property type="entry name" value="Helic/Pol/Pept_Calicivir-typ"/>
</dbReference>
<keyword evidence="15" id="KW-0808">Transferase</keyword>
<dbReference type="GeneID" id="23527929"/>
<evidence type="ECO:0000256" key="15">
    <source>
        <dbReference type="ARBA" id="ARBA00022679"/>
    </source>
</evidence>
<evidence type="ECO:0000256" key="18">
    <source>
        <dbReference type="ARBA" id="ARBA00022707"/>
    </source>
</evidence>
<evidence type="ECO:0000256" key="11">
    <source>
        <dbReference type="ARBA" id="ARBA00022561"/>
    </source>
</evidence>
<keyword evidence="33" id="KW-1160">Virus entry into host cell</keyword>
<dbReference type="SUPFAM" id="SSF50494">
    <property type="entry name" value="Trypsin-like serine proteases"/>
    <property type="match status" value="1"/>
</dbReference>
<evidence type="ECO:0000256" key="14">
    <source>
        <dbReference type="ARBA" id="ARBA00022670"/>
    </source>
</evidence>
<dbReference type="GO" id="GO:0004197">
    <property type="term" value="F:cysteine-type endopeptidase activity"/>
    <property type="evidence" value="ECO:0007669"/>
    <property type="project" value="InterPro"/>
</dbReference>
<evidence type="ECO:0000256" key="38">
    <source>
        <dbReference type="SAM" id="Coils"/>
    </source>
</evidence>
<dbReference type="SUPFAM" id="SSF88633">
    <property type="entry name" value="Positive stranded ssRNA viruses"/>
    <property type="match status" value="2"/>
</dbReference>
<keyword evidence="7" id="KW-0696">RNA-directed RNA polymerase</keyword>
<evidence type="ECO:0000256" key="25">
    <source>
        <dbReference type="ARBA" id="ARBA00022844"/>
    </source>
</evidence>
<evidence type="ECO:0000256" key="20">
    <source>
        <dbReference type="ARBA" id="ARBA00022801"/>
    </source>
</evidence>
<comment type="function">
    <text evidence="1">VP0 precursor is a component of immature procapsids.</text>
</comment>
<name>A0A0B6CCI0_9PICO</name>
<dbReference type="InterPro" id="IPR043128">
    <property type="entry name" value="Rev_trsase/Diguanyl_cyclase"/>
</dbReference>
<keyword evidence="29" id="KW-0406">Ion transport</keyword>
<keyword evidence="21" id="KW-1161">Viral attachment to host cell</keyword>
<evidence type="ECO:0000256" key="19">
    <source>
        <dbReference type="ARBA" id="ARBA00022741"/>
    </source>
</evidence>
<keyword evidence="17" id="KW-1143">T=pseudo3 icosahedral capsid protein</keyword>
<dbReference type="Pfam" id="PF00073">
    <property type="entry name" value="Rhv"/>
    <property type="match status" value="2"/>
</dbReference>
<keyword evidence="20" id="KW-0378">Hydrolase</keyword>
<dbReference type="GO" id="GO:0015267">
    <property type="term" value="F:channel activity"/>
    <property type="evidence" value="ECO:0007669"/>
    <property type="project" value="UniProtKB-KW"/>
</dbReference>
<dbReference type="InterPro" id="IPR001676">
    <property type="entry name" value="Picornavirus_capsid"/>
</dbReference>
<dbReference type="PROSITE" id="PS51218">
    <property type="entry name" value="SF3_HELICASE_2"/>
    <property type="match status" value="1"/>
</dbReference>
<keyword evidence="30" id="KW-0472">Membrane</keyword>
<dbReference type="GO" id="GO:0042025">
    <property type="term" value="C:host cell nucleus"/>
    <property type="evidence" value="ECO:0007669"/>
    <property type="project" value="UniProtKB-SubCell"/>
</dbReference>
<evidence type="ECO:0000256" key="29">
    <source>
        <dbReference type="ARBA" id="ARBA00023065"/>
    </source>
</evidence>
<keyword evidence="16" id="KW-0548">Nucleotidyltransferase</keyword>
<dbReference type="EMBL" id="KP100644">
    <property type="protein sequence ID" value="AJI43724.1"/>
    <property type="molecule type" value="Genomic_RNA"/>
</dbReference>
<evidence type="ECO:0000256" key="5">
    <source>
        <dbReference type="ARBA" id="ARBA00020107"/>
    </source>
</evidence>
<keyword evidence="14" id="KW-0645">Protease</keyword>
<dbReference type="PROSITE" id="PS51874">
    <property type="entry name" value="PCV_3C_PRO"/>
    <property type="match status" value="1"/>
</dbReference>
<keyword evidence="34" id="KW-0407">Ion channel</keyword>
<dbReference type="InterPro" id="IPR001205">
    <property type="entry name" value="RNA-dir_pol_C"/>
</dbReference>
<evidence type="ECO:0000256" key="8">
    <source>
        <dbReference type="ARBA" id="ARBA00022488"/>
    </source>
</evidence>
<keyword evidence="28" id="KW-1182">Viral ion channel</keyword>
<evidence type="ECO:0000256" key="2">
    <source>
        <dbReference type="ARBA" id="ARBA00004295"/>
    </source>
</evidence>
<comment type="catalytic activity">
    <reaction evidence="37">
        <text>ATP + H2O = ADP + phosphate + H(+)</text>
        <dbReference type="Rhea" id="RHEA:13065"/>
        <dbReference type="ChEBI" id="CHEBI:15377"/>
        <dbReference type="ChEBI" id="CHEBI:15378"/>
        <dbReference type="ChEBI" id="CHEBI:30616"/>
        <dbReference type="ChEBI" id="CHEBI:43474"/>
        <dbReference type="ChEBI" id="CHEBI:456216"/>
        <dbReference type="EC" id="3.6.4.13"/>
    </reaction>
</comment>
<dbReference type="SUPFAM" id="SSF52540">
    <property type="entry name" value="P-loop containing nucleoside triphosphate hydrolases"/>
    <property type="match status" value="1"/>
</dbReference>
<dbReference type="GO" id="GO:0006351">
    <property type="term" value="P:DNA-templated transcription"/>
    <property type="evidence" value="ECO:0007669"/>
    <property type="project" value="InterPro"/>
</dbReference>
<evidence type="ECO:0000256" key="10">
    <source>
        <dbReference type="ARBA" id="ARBA00022553"/>
    </source>
</evidence>
<keyword evidence="9" id="KW-0191">Covalent protein-RNA linkage</keyword>
<evidence type="ECO:0000256" key="1">
    <source>
        <dbReference type="ARBA" id="ARBA00002982"/>
    </source>
</evidence>
<evidence type="ECO:0000256" key="33">
    <source>
        <dbReference type="ARBA" id="ARBA00023296"/>
    </source>
</evidence>
<sequence length="2251" mass="249796">MIIQITTHYSIGLYNTITMASQDIFYDAVTEQPKPKAPTLELAAETVTDVTCDACCFSMHRVARRYPNPGERPEVPSLLKRVKRMVWQGGNNSKPSVNNTGNEGTVYNNYYLNTYNGSLDLSGHTSGSSSKPSNAASDLLSTVGTLAGSMLMDQDTEETTNLSDRIQTSKLAMTAVNTQSSVGVLQAYSTPANDSDPSSCSDVSTKSTPATQRFFTFPLASWTSTQTPFQYLTFTPMSQLSEDDNMFAHTSQMHYLHKCGWSAQVQCNASQFHAGSLLVFFAPEFPKGTRVSDEGVNFPAEDQSTWQTPVMESFLQPETQNHYSLGDLACNPQQWSLYPHQILNIRTGTSVSLQVPFVNPAPASVTRIHTTWTLVVAVLTPLSFAAGASPNVDITVSIAPLKPVWNGIHHSPLTRQMPIPVTPRENSNMFLTTRPDRTVCAMSHCINGDKETLVGEVTDFVQIAQMPTFLQIGTTLFKPYFEATNVVDHDYALLKVNVIPTDQQMFNTAFGSTCRLFTQYSGSLIFSLIFTGPAMAKGKFLLAYTPPGAGQPASLSQAKQAITSIWDIGLNSTFRFNLPFISPTTYRWTYSGTGSVLDIDGWFTVWQLTPLTYPAGTPQNSAIVVSVAAGPDFSLRIPLVALPSQTTDNAETGVPNPPGPDEDFVAVPDPVPTVAHSNLAYFFDRSMLFTHTNSGFWNTNSHTLAYPDDIVLLSPIRSRSQRMASNFPSSGYTRFCYSFMAASPFTYFHGDMEVTVMPENFSTTMAWEVFWFPSGAAMPTKKVAVTGVFTPGFNLQAMPVARAPNSANVVSFIVPWTSPLSAAANYFDGFSSYTRSGTSYMQLPGNNWGAIIIKCDDGKKLPFRVYIRFKKFRAWCPRPFRTVTIPSQQRSGRVRIPITDAPPLAQNPNGHKLDLADTLSLLRPHDVTQDGDVESNPGPFMFQGPKKPKEGISLAEAVIKDFLANTPDLGKEEIGKLSDVMKKAARSEKKLKPTDNEDSMSAFQAFLESDDPIDTALKGWDALRELQTLWKALKAALGSGSFWYDIACKFIKVFVSAAIYAHSPDLTTFSLLSILSLVDVCSVSSIKDAIIRYLIPITETQPPPIDLKEEETFFSKFKSLFKFEGPTDDVKDANNWFSLLKNIEWAIKLIEKFKDWILQWFKTADKTPKEKLAELMPHFAGHASRVSDYRSKGGEFPQISVDFMKTVFNLATETSQLHIANLASKFLIRRTNNKPRTEPVVVVLRGRPGAGKSVASQLIAQAVSKVATGSQSVYSFPPDSEHFDGYTGQYSVIMDDLGQNPDGQDFSTFCQMVSTTNFIPSMASLEDKGMPFSSQFIVATTNHAKFNPPTISDGKAITRRIFLDLTVRPGSECISDGKLDLEAALEPMGPAIGPFSQDCELLHTSGLIFATPQGEELSLLDVVTLVSNKVKEKNTVQSKLSALVFENPPNSMSPVEYVMTMMTMQTNETAQLRDELAQLNESVQSFQEEKRQALKMFTIVAAFFATAYSVYKVAKYFKKSQREEEMHTELVHSLKLVNHPTASVESHFLDTPPTQSPYEGIARIQKAPMKILQLQAPGLEFEQAVYMHGTSQFNFHMPNERKPRTQTCFLVKDRVFLVNHHTWMMPFEQFEVRGQTFHKKDCTFVHLVYDSISTDLVAVQLPKGPCFRNNIPKFISASDIFPMRNTPVTGINADGPLFYSGSVMRPPAVQEISTGPTAKFMLYKAQTMPGFCGSPIVASVAGAKKIIGIHSAGAHGVAGAVTVTKENLSAIMDYFSQTSAMTPEGAKEPLPDGPRIHIPRHTTLRKTCAYPIFKPDAGPAALSKNDPRLAEGVDFDSVLFSKHEADQTEYPKEFETMARWYADRLVCYLGKDNGKISVKEAIHGIVNLDAMCKTTSPGLPYTQKNVKRTDLLDFEEGTITSPLVRARYEKMASGDYSDHVFQTFLKDEIRPNDKISQGKTRVVDVPSLEHVIIGRQLLGKFCSKFHYFPGVETGSAIGCNPDWHWSYFAAQLAQKQYVYDIDYSAFDSTHGSGMFKLVADTVFSPENGFDPALKDYLMSLAFSTHAFGTERFKLNGGLPSGCSATSVLNTVFNNIVIRAALKMTYKNFDPDDVLVLAYGDDLLVASDYQLDFNLVKEKLAENTLYKMTTANKQPTFPLVSTLADVQFLKRKFVPYSTSCLIFRPVMDVKNLKTILSFYHLNHLDEKIETVARLAFHSGLTVYEELFAPFKEAGITVPSWWYLQKEWEQQFW</sequence>
<dbReference type="GO" id="GO:0005198">
    <property type="term" value="F:structural molecule activity"/>
    <property type="evidence" value="ECO:0007669"/>
    <property type="project" value="InterPro"/>
</dbReference>
<protein>
    <recommendedName>
        <fullName evidence="5">Genome polyprotein</fullName>
    </recommendedName>
</protein>
<dbReference type="InterPro" id="IPR044067">
    <property type="entry name" value="PCV_3C_PRO"/>
</dbReference>
<dbReference type="InterPro" id="IPR033703">
    <property type="entry name" value="Rhv-like"/>
</dbReference>
<keyword evidence="19" id="KW-0547">Nucleotide-binding</keyword>
<evidence type="ECO:0000256" key="32">
    <source>
        <dbReference type="ARBA" id="ARBA00023288"/>
    </source>
</evidence>
<dbReference type="PRINTS" id="PR00918">
    <property type="entry name" value="CALICVIRUSNS"/>
</dbReference>
<keyword evidence="24" id="KW-0067">ATP-binding</keyword>
<evidence type="ECO:0000256" key="17">
    <source>
        <dbReference type="ARBA" id="ARBA00022706"/>
    </source>
</evidence>
<keyword evidence="22" id="KW-0347">Helicase</keyword>
<reference evidence="42 43" key="1">
    <citation type="submission" date="2014-11" db="EMBL/GenBank/DDBJ databases">
        <title>Virome of African Animals.</title>
        <authorList>
            <person name="Ng T.F.F."/>
            <person name="Schneider B.S."/>
            <person name="Gillis A."/>
            <person name="LeBreton M."/>
            <person name="Kondov N.O."/>
            <person name="Coffey L."/>
            <person name="Wolfe N.D."/>
            <person name="Delwart E."/>
        </authorList>
    </citation>
    <scope>NUCLEOTIDE SEQUENCE [LARGE SCALE GENOMIC DNA]</scope>
    <source>
        <strain evidence="42">PREDICT-06105</strain>
    </source>
</reference>
<evidence type="ECO:0000256" key="7">
    <source>
        <dbReference type="ARBA" id="ARBA00022484"/>
    </source>
</evidence>
<dbReference type="RefSeq" id="YP_009121743.1">
    <property type="nucleotide sequence ID" value="NC_026470.1"/>
</dbReference>
<dbReference type="GO" id="GO:0039694">
    <property type="term" value="P:viral RNA genome replication"/>
    <property type="evidence" value="ECO:0007669"/>
    <property type="project" value="InterPro"/>
</dbReference>
<comment type="subcellular location">
    <subcellularLocation>
        <location evidence="2">Host cytoplasmic vesicle membrane</location>
        <topology evidence="2">Peripheral membrane protein</topology>
        <orientation evidence="2">Cytoplasmic side</orientation>
    </subcellularLocation>
    <subcellularLocation>
        <location evidence="3">Host nucleus</location>
        <location evidence="3">Host nucleolus</location>
    </subcellularLocation>
    <subcellularLocation>
        <location evidence="4">Virion</location>
    </subcellularLocation>
</comment>
<dbReference type="Gene3D" id="1.20.960.20">
    <property type="match status" value="1"/>
</dbReference>
<keyword evidence="18" id="KW-0519">Myristate</keyword>
<dbReference type="InterPro" id="IPR029053">
    <property type="entry name" value="Viral_coat"/>
</dbReference>
<dbReference type="InterPro" id="IPR059138">
    <property type="entry name" value="Pico_VP1"/>
</dbReference>
<dbReference type="InterPro" id="IPR037080">
    <property type="entry name" value="Capsid_VP4_sf_Picornavirus"/>
</dbReference>
<keyword evidence="31" id="KW-1035">Host cytoplasm</keyword>
<evidence type="ECO:0000313" key="43">
    <source>
        <dbReference type="Proteomes" id="UP000110269"/>
    </source>
</evidence>
<organism evidence="42 43">
    <name type="scientific">mischivirus C1</name>
    <dbReference type="NCBI Taxonomy" id="2870348"/>
    <lineage>
        <taxon>Viruses</taxon>
        <taxon>Riboviria</taxon>
        <taxon>Orthornavirae</taxon>
        <taxon>Pisuviricota</taxon>
        <taxon>Pisoniviricetes</taxon>
        <taxon>Picornavirales</taxon>
        <taxon>Picornaviridae</taxon>
        <taxon>Caphthovirinae</taxon>
        <taxon>Mischivirus</taxon>
        <taxon>Mischivirus cica</taxon>
        <taxon>Mischivirus C</taxon>
    </lineage>
</organism>
<evidence type="ECO:0000256" key="22">
    <source>
        <dbReference type="ARBA" id="ARBA00022806"/>
    </source>
</evidence>
<dbReference type="InterPro" id="IPR007094">
    <property type="entry name" value="RNA-dir_pol_PSvirus"/>
</dbReference>
<dbReference type="GO" id="GO:0039618">
    <property type="term" value="C:T=pseudo3 icosahedral viral capsid"/>
    <property type="evidence" value="ECO:0007669"/>
    <property type="project" value="UniProtKB-KW"/>
</dbReference>
<proteinExistence type="predicted"/>
<keyword evidence="26" id="KW-1043">Host membrane</keyword>
<dbReference type="Gene3D" id="2.60.120.20">
    <property type="match status" value="3"/>
</dbReference>
<evidence type="ECO:0000256" key="31">
    <source>
        <dbReference type="ARBA" id="ARBA00023200"/>
    </source>
</evidence>
<keyword evidence="13" id="KW-0945">Host-virus interaction</keyword>
<evidence type="ECO:0000256" key="26">
    <source>
        <dbReference type="ARBA" id="ARBA00022870"/>
    </source>
</evidence>
<dbReference type="InterPro" id="IPR027417">
    <property type="entry name" value="P-loop_NTPase"/>
</dbReference>
<dbReference type="GO" id="GO:0034220">
    <property type="term" value="P:monoatomic ion transmembrane transport"/>
    <property type="evidence" value="ECO:0007669"/>
    <property type="project" value="UniProtKB-KW"/>
</dbReference>
<keyword evidence="11" id="KW-0167">Capsid protein</keyword>
<evidence type="ECO:0000259" key="40">
    <source>
        <dbReference type="PROSITE" id="PS51218"/>
    </source>
</evidence>
<dbReference type="GO" id="GO:0003723">
    <property type="term" value="F:RNA binding"/>
    <property type="evidence" value="ECO:0007669"/>
    <property type="project" value="InterPro"/>
</dbReference>
<dbReference type="GO" id="GO:0003968">
    <property type="term" value="F:RNA-directed RNA polymerase activity"/>
    <property type="evidence" value="ECO:0007669"/>
    <property type="project" value="UniProtKB-KW"/>
</dbReference>
<keyword evidence="10" id="KW-0597">Phosphoprotein</keyword>
<evidence type="ECO:0000259" key="41">
    <source>
        <dbReference type="PROSITE" id="PS51874"/>
    </source>
</evidence>
<comment type="function">
    <text evidence="35">Lies on the inner surface of the capsid shell. After binding to the host receptor, the capsid undergoes conformational changes. Capsid protein VP4 is released, capsid protein VP1 N-terminus is externalized, and together, they shape a pore in the host membrane through which the viral genome is translocated into the host cell cytoplasm. After genome has been released, the channel shrinks.</text>
</comment>
<dbReference type="Gene3D" id="2.40.10.10">
    <property type="entry name" value="Trypsin-like serine proteases"/>
    <property type="match status" value="1"/>
</dbReference>
<dbReference type="Pfam" id="PF00548">
    <property type="entry name" value="Peptidase_C3"/>
    <property type="match status" value="1"/>
</dbReference>
<evidence type="ECO:0000256" key="16">
    <source>
        <dbReference type="ARBA" id="ARBA00022695"/>
    </source>
</evidence>
<dbReference type="SMR" id="A0A0B6CCI0"/>
<accession>A0A0B6CCI0</accession>
<keyword evidence="43" id="KW-1185">Reference proteome</keyword>
<evidence type="ECO:0000256" key="23">
    <source>
        <dbReference type="ARBA" id="ARBA00022807"/>
    </source>
</evidence>
<dbReference type="GO" id="GO:0003724">
    <property type="term" value="F:RNA helicase activity"/>
    <property type="evidence" value="ECO:0007669"/>
    <property type="project" value="InterPro"/>
</dbReference>
<dbReference type="Pfam" id="PF22663">
    <property type="entry name" value="Rhv_5"/>
    <property type="match status" value="1"/>
</dbReference>
<evidence type="ECO:0000256" key="24">
    <source>
        <dbReference type="ARBA" id="ARBA00022840"/>
    </source>
</evidence>
<dbReference type="Pfam" id="PF00680">
    <property type="entry name" value="RdRP_1"/>
    <property type="match status" value="1"/>
</dbReference>
<keyword evidence="27" id="KW-0693">Viral RNA replication</keyword>
<keyword evidence="8" id="KW-1036">Host cytoplasmic vesicle</keyword>
<evidence type="ECO:0000256" key="12">
    <source>
        <dbReference type="ARBA" id="ARBA00022562"/>
    </source>
</evidence>
<evidence type="ECO:0000256" key="21">
    <source>
        <dbReference type="ARBA" id="ARBA00022804"/>
    </source>
</evidence>
<keyword evidence="6" id="KW-0813">Transport</keyword>
<feature type="coiled-coil region" evidence="38">
    <location>
        <begin position="1462"/>
        <end position="1496"/>
    </location>
</feature>
<dbReference type="KEGG" id="vg:23527929"/>
<evidence type="ECO:0000256" key="35">
    <source>
        <dbReference type="ARBA" id="ARBA00033716"/>
    </source>
</evidence>
<keyword evidence="38" id="KW-0175">Coiled coil</keyword>
<dbReference type="InterPro" id="IPR043502">
    <property type="entry name" value="DNA/RNA_pol_sf"/>
</dbReference>
<evidence type="ECO:0000256" key="4">
    <source>
        <dbReference type="ARBA" id="ARBA00004328"/>
    </source>
</evidence>
<evidence type="ECO:0000256" key="28">
    <source>
        <dbReference type="ARBA" id="ARBA00023039"/>
    </source>
</evidence>
<evidence type="ECO:0000256" key="6">
    <source>
        <dbReference type="ARBA" id="ARBA00022448"/>
    </source>
</evidence>
<dbReference type="GO" id="GO:0006508">
    <property type="term" value="P:proteolysis"/>
    <property type="evidence" value="ECO:0007669"/>
    <property type="project" value="UniProtKB-KW"/>
</dbReference>
<evidence type="ECO:0000256" key="27">
    <source>
        <dbReference type="ARBA" id="ARBA00022953"/>
    </source>
</evidence>
<evidence type="ECO:0000256" key="13">
    <source>
        <dbReference type="ARBA" id="ARBA00022581"/>
    </source>
</evidence>
<dbReference type="CDD" id="cd23227">
    <property type="entry name" value="Mischivirus_RdRp"/>
    <property type="match status" value="1"/>
</dbReference>
<evidence type="ECO:0000256" key="30">
    <source>
        <dbReference type="ARBA" id="ARBA00023136"/>
    </source>
</evidence>
<dbReference type="InterPro" id="IPR014759">
    <property type="entry name" value="Helicase_SF3_ssRNA_vir"/>
</dbReference>
<dbReference type="Proteomes" id="UP000110269">
    <property type="component" value="Segment"/>
</dbReference>
<feature type="domain" description="Peptidase C3" evidence="41">
    <location>
        <begin position="1576"/>
        <end position="1768"/>
    </location>
</feature>
<evidence type="ECO:0000259" key="39">
    <source>
        <dbReference type="PROSITE" id="PS50507"/>
    </source>
</evidence>
<dbReference type="GO" id="GO:0019062">
    <property type="term" value="P:virion attachment to host cell"/>
    <property type="evidence" value="ECO:0007669"/>
    <property type="project" value="UniProtKB-KW"/>
</dbReference>
<dbReference type="CDD" id="cd00205">
    <property type="entry name" value="rhv_like"/>
    <property type="match status" value="3"/>
</dbReference>
<evidence type="ECO:0000256" key="9">
    <source>
        <dbReference type="ARBA" id="ARBA00022520"/>
    </source>
</evidence>
<dbReference type="InterPro" id="IPR000199">
    <property type="entry name" value="Peptidase_C3A/C3B_picornavir"/>
</dbReference>
<evidence type="ECO:0000256" key="36">
    <source>
        <dbReference type="ARBA" id="ARBA00045446"/>
    </source>
</evidence>
<evidence type="ECO:0000256" key="37">
    <source>
        <dbReference type="ARBA" id="ARBA00047984"/>
    </source>
</evidence>
<dbReference type="InterPro" id="IPR000605">
    <property type="entry name" value="Helicase_SF3_ssDNA/RNA_vir"/>
</dbReference>
<dbReference type="GO" id="GO:0046718">
    <property type="term" value="P:symbiont entry into host cell"/>
    <property type="evidence" value="ECO:0007669"/>
    <property type="project" value="UniProtKB-KW"/>
</dbReference>
<dbReference type="PROSITE" id="PS50507">
    <property type="entry name" value="RDRP_SSRNA_POS"/>
    <property type="match status" value="1"/>
</dbReference>
<dbReference type="Gene3D" id="3.30.70.270">
    <property type="match status" value="2"/>
</dbReference>
<dbReference type="GO" id="GO:0044162">
    <property type="term" value="C:host cell cytoplasmic vesicle membrane"/>
    <property type="evidence" value="ECO:0007669"/>
    <property type="project" value="UniProtKB-SubCell"/>
</dbReference>
<feature type="domain" description="RdRp catalytic" evidence="39">
    <location>
        <begin position="2016"/>
        <end position="2134"/>
    </location>
</feature>
<dbReference type="SUPFAM" id="SSF56672">
    <property type="entry name" value="DNA/RNA polymerases"/>
    <property type="match status" value="1"/>
</dbReference>
<evidence type="ECO:0000256" key="34">
    <source>
        <dbReference type="ARBA" id="ARBA00023303"/>
    </source>
</evidence>
<dbReference type="InterPro" id="IPR009003">
    <property type="entry name" value="Peptidase_S1_PA"/>
</dbReference>
<dbReference type="InterPro" id="IPR043504">
    <property type="entry name" value="Peptidase_S1_PA_chymotrypsin"/>
</dbReference>
<dbReference type="Gene3D" id="4.10.90.10">
    <property type="entry name" value="Capsid protein VP4 superfamily, Picornavirus"/>
    <property type="match status" value="1"/>
</dbReference>